<feature type="compositionally biased region" description="Basic and acidic residues" evidence="4">
    <location>
        <begin position="288"/>
        <end position="312"/>
    </location>
</feature>
<feature type="compositionally biased region" description="Acidic residues" evidence="4">
    <location>
        <begin position="466"/>
        <end position="475"/>
    </location>
</feature>
<dbReference type="EMBL" id="DF236980">
    <property type="protein sequence ID" value="GAQ79493.1"/>
    <property type="molecule type" value="Genomic_DNA"/>
</dbReference>
<proteinExistence type="predicted"/>
<keyword evidence="6" id="KW-0418">Kinase</keyword>
<keyword evidence="7" id="KW-1185">Reference proteome</keyword>
<dbReference type="PANTHER" id="PTHR24359:SF1">
    <property type="entry name" value="INHIBITOR OF NUCLEAR FACTOR KAPPA-B KINASE EPSILON SUBUNIT HOMOLOG 1-RELATED"/>
    <property type="match status" value="1"/>
</dbReference>
<dbReference type="STRING" id="105231.A0A1Y1HN95"/>
<feature type="compositionally biased region" description="Basic and acidic residues" evidence="4">
    <location>
        <begin position="1202"/>
        <end position="1219"/>
    </location>
</feature>
<feature type="region of interest" description="Disordered" evidence="4">
    <location>
        <begin position="288"/>
        <end position="533"/>
    </location>
</feature>
<keyword evidence="1" id="KW-0433">Leucine-rich repeat</keyword>
<dbReference type="PROSITE" id="PS50011">
    <property type="entry name" value="PROTEIN_KINASE_DOM"/>
    <property type="match status" value="1"/>
</dbReference>
<feature type="compositionally biased region" description="Basic and acidic residues" evidence="4">
    <location>
        <begin position="476"/>
        <end position="496"/>
    </location>
</feature>
<evidence type="ECO:0000256" key="4">
    <source>
        <dbReference type="SAM" id="MobiDB-lite"/>
    </source>
</evidence>
<dbReference type="GO" id="GO:0005524">
    <property type="term" value="F:ATP binding"/>
    <property type="evidence" value="ECO:0007669"/>
    <property type="project" value="InterPro"/>
</dbReference>
<protein>
    <submittedName>
        <fullName evidence="6">Protein kinase superfamily protein</fullName>
    </submittedName>
</protein>
<dbReference type="Proteomes" id="UP000054558">
    <property type="component" value="Unassembled WGS sequence"/>
</dbReference>
<sequence>MAGATASHLVTDAEPSEAEVLDVLDISGGRFPILAKENLASTFLRKRGGTGVAEDGPPMRRLERGSFSLSPGFGKLPSLRVLTLFAKEVQVLPEQEGLLKHHQKRALQIPERNILELPDHHGAEATQDLDIHKLPVKLLTPRLPAYQGNLSALRRLVVTQYAITHIQPEIVALTSLEELDLSFNRISCIPSEIGSLVGLKVLRLSSNRIASPLPAELERLVSLEILILSHNKLTSIKPVNLAKLLSLTYLDLQYNDLQEEVEEPAWVTCNLEGNELLTSDNFGLELLERPSDEETEPEIKAEDASVDKEMTDLQRPSVELPHLDNAFQAESRVKSPVRKRERQDVEAWEEDAPTERECRMADVIPPLEEDSLGGEGRDVGEGEGEGGAAPKPEDDISIEDAAREDAEEPGLERELKMNDVALQAEELAAGANDGASDPANIEDAAALQQEPPGTPKIEEGLAACENEAEAPDGDGQEERVRMGRSQSREESAHSDSECEEWEEEEMALGRKHVRRRDGNPKPTKRRRAVLESSPVSEKYHRESLCGVDDRLHDGFYDPGRDRPFRSLEEFEREAPCLHSREVILVDRARDEDLDVIASSARSLLSNLQPACSSTEHSARALALFVSDCFGGSDRSDDLVTFRRATLSIPSPNLRSPLMTSSSHSMTSPGAGSASLAAQAAAALPGLRALCEGAVRFLKQRRGSNVVPIGALPVGICRHRAILFKYLCDRASPLIKCELVRGYLDYEPHAWNMVLFEEEGELRRLLVDACRPGRIHNEGEGDTAVRYLPLKRINIEHFGAAFPASNGTAAEEIALHEEIGRGSSGAVVRRCTIGGATVAAKVVSSGALSRGSAAGATGQNRAACAPQGLSELRTLYSLGPHPCIVRCHGHQIRASESGSSPHELRIFLEHFQSGSLEALIRRRSDQGLEAPLPPLLAVQIALRLARGLSFLHSRGIIHRDVKSGNVLVEVVPGGTPRVKLCDFSSAVPVGSSSADLGGSFALGGNPPADVCVGTPRWMAPDVLRAMYGRHPYGTEADVWSFGCVVLEMLTLAPPYSGLTEAQVHSWIQIGRRPDLPSDMHQLRPQPLHSSLEDLLVSIPGEDEEALSLRALVGVFYACTVGDAALRPKASHIVGVLEKVLERKLVEKVEMEEEEGADREGADSEPGTEGEGEGSSGNEEGASEESFADQSPEEAAVQSGSQEEEIKVTSKDEKVNEHPSS</sequence>
<feature type="compositionally biased region" description="Acidic residues" evidence="4">
    <location>
        <begin position="497"/>
        <end position="506"/>
    </location>
</feature>
<evidence type="ECO:0000256" key="1">
    <source>
        <dbReference type="ARBA" id="ARBA00022614"/>
    </source>
</evidence>
<evidence type="ECO:0000259" key="5">
    <source>
        <dbReference type="PROSITE" id="PS50011"/>
    </source>
</evidence>
<evidence type="ECO:0000256" key="2">
    <source>
        <dbReference type="ARBA" id="ARBA00022737"/>
    </source>
</evidence>
<dbReference type="Gene3D" id="3.80.10.10">
    <property type="entry name" value="Ribonuclease Inhibitor"/>
    <property type="match status" value="1"/>
</dbReference>
<dbReference type="PROSITE" id="PS51450">
    <property type="entry name" value="LRR"/>
    <property type="match status" value="2"/>
</dbReference>
<dbReference type="AlphaFoldDB" id="A0A1Y1HN95"/>
<keyword evidence="2" id="KW-0677">Repeat</keyword>
<feature type="region of interest" description="Disordered" evidence="4">
    <location>
        <begin position="1147"/>
        <end position="1219"/>
    </location>
</feature>
<dbReference type="InterPro" id="IPR001611">
    <property type="entry name" value="Leu-rich_rpt"/>
</dbReference>
<dbReference type="InterPro" id="IPR011009">
    <property type="entry name" value="Kinase-like_dom_sf"/>
</dbReference>
<dbReference type="InterPro" id="IPR003591">
    <property type="entry name" value="Leu-rich_rpt_typical-subtyp"/>
</dbReference>
<dbReference type="PANTHER" id="PTHR24359">
    <property type="entry name" value="SERINE/THREONINE-PROTEIN KINASE SBK1"/>
    <property type="match status" value="1"/>
</dbReference>
<dbReference type="Pfam" id="PF13855">
    <property type="entry name" value="LRR_8"/>
    <property type="match status" value="2"/>
</dbReference>
<dbReference type="FunFam" id="3.80.10.10:FF:000041">
    <property type="entry name" value="LRR receptor-like serine/threonine-protein kinase ERECTA"/>
    <property type="match status" value="1"/>
</dbReference>
<dbReference type="Pfam" id="PF14381">
    <property type="entry name" value="EDR1_CTR1_ARMC3_pept"/>
    <property type="match status" value="1"/>
</dbReference>
<name>A0A1Y1HN95_KLENI</name>
<dbReference type="InterPro" id="IPR000719">
    <property type="entry name" value="Prot_kinase_dom"/>
</dbReference>
<dbReference type="PROSITE" id="PS00108">
    <property type="entry name" value="PROTEIN_KINASE_ST"/>
    <property type="match status" value="1"/>
</dbReference>
<dbReference type="SUPFAM" id="SSF52058">
    <property type="entry name" value="L domain-like"/>
    <property type="match status" value="1"/>
</dbReference>
<gene>
    <name evidence="6" type="ORF">KFL_000310430</name>
</gene>
<dbReference type="InterPro" id="IPR055164">
    <property type="entry name" value="EDR1/CTR1/ARMC3-like_pept-like"/>
</dbReference>
<dbReference type="Gene3D" id="1.10.510.10">
    <property type="entry name" value="Transferase(Phosphotransferase) domain 1"/>
    <property type="match status" value="1"/>
</dbReference>
<dbReference type="InterPro" id="IPR008271">
    <property type="entry name" value="Ser/Thr_kinase_AS"/>
</dbReference>
<dbReference type="GO" id="GO:0004674">
    <property type="term" value="F:protein serine/threonine kinase activity"/>
    <property type="evidence" value="ECO:0000318"/>
    <property type="project" value="GO_Central"/>
</dbReference>
<evidence type="ECO:0000313" key="6">
    <source>
        <dbReference type="EMBL" id="GAQ79493.1"/>
    </source>
</evidence>
<dbReference type="SMART" id="SM00220">
    <property type="entry name" value="S_TKc"/>
    <property type="match status" value="1"/>
</dbReference>
<keyword evidence="6" id="KW-0808">Transferase</keyword>
<dbReference type="SMART" id="SM00365">
    <property type="entry name" value="LRR_SD22"/>
    <property type="match status" value="4"/>
</dbReference>
<dbReference type="SMART" id="SM00369">
    <property type="entry name" value="LRR_TYP"/>
    <property type="match status" value="2"/>
</dbReference>
<evidence type="ECO:0000256" key="3">
    <source>
        <dbReference type="ARBA" id="ARBA00023180"/>
    </source>
</evidence>
<evidence type="ECO:0000313" key="7">
    <source>
        <dbReference type="Proteomes" id="UP000054558"/>
    </source>
</evidence>
<organism evidence="6 7">
    <name type="scientific">Klebsormidium nitens</name>
    <name type="common">Green alga</name>
    <name type="synonym">Ulothrix nitens</name>
    <dbReference type="NCBI Taxonomy" id="105231"/>
    <lineage>
        <taxon>Eukaryota</taxon>
        <taxon>Viridiplantae</taxon>
        <taxon>Streptophyta</taxon>
        <taxon>Klebsormidiophyceae</taxon>
        <taxon>Klebsormidiales</taxon>
        <taxon>Klebsormidiaceae</taxon>
        <taxon>Klebsormidium</taxon>
    </lineage>
</organism>
<feature type="compositionally biased region" description="Basic and acidic residues" evidence="4">
    <location>
        <begin position="400"/>
        <end position="417"/>
    </location>
</feature>
<dbReference type="OrthoDB" id="1394818at2759"/>
<keyword evidence="3" id="KW-0325">Glycoprotein</keyword>
<dbReference type="OMA" id="GMMLQDH"/>
<feature type="domain" description="Protein kinase" evidence="5">
    <location>
        <begin position="812"/>
        <end position="1139"/>
    </location>
</feature>
<accession>A0A1Y1HN95</accession>
<dbReference type="InterPro" id="IPR032675">
    <property type="entry name" value="LRR_dom_sf"/>
</dbReference>
<reference evidence="6 7" key="1">
    <citation type="journal article" date="2014" name="Nat. Commun.">
        <title>Klebsormidium flaccidum genome reveals primary factors for plant terrestrial adaptation.</title>
        <authorList>
            <person name="Hori K."/>
            <person name="Maruyama F."/>
            <person name="Fujisawa T."/>
            <person name="Togashi T."/>
            <person name="Yamamoto N."/>
            <person name="Seo M."/>
            <person name="Sato S."/>
            <person name="Yamada T."/>
            <person name="Mori H."/>
            <person name="Tajima N."/>
            <person name="Moriyama T."/>
            <person name="Ikeuchi M."/>
            <person name="Watanabe M."/>
            <person name="Wada H."/>
            <person name="Kobayashi K."/>
            <person name="Saito M."/>
            <person name="Masuda T."/>
            <person name="Sasaki-Sekimoto Y."/>
            <person name="Mashiguchi K."/>
            <person name="Awai K."/>
            <person name="Shimojima M."/>
            <person name="Masuda S."/>
            <person name="Iwai M."/>
            <person name="Nobusawa T."/>
            <person name="Narise T."/>
            <person name="Kondo S."/>
            <person name="Saito H."/>
            <person name="Sato R."/>
            <person name="Murakawa M."/>
            <person name="Ihara Y."/>
            <person name="Oshima-Yamada Y."/>
            <person name="Ohtaka K."/>
            <person name="Satoh M."/>
            <person name="Sonobe K."/>
            <person name="Ishii M."/>
            <person name="Ohtani R."/>
            <person name="Kanamori-Sato M."/>
            <person name="Honoki R."/>
            <person name="Miyazaki D."/>
            <person name="Mochizuki H."/>
            <person name="Umetsu J."/>
            <person name="Higashi K."/>
            <person name="Shibata D."/>
            <person name="Kamiya Y."/>
            <person name="Sato N."/>
            <person name="Nakamura Y."/>
            <person name="Tabata S."/>
            <person name="Ida S."/>
            <person name="Kurokawa K."/>
            <person name="Ohta H."/>
        </authorList>
    </citation>
    <scope>NUCLEOTIDE SEQUENCE [LARGE SCALE GENOMIC DNA]</scope>
    <source>
        <strain evidence="6 7">NIES-2285</strain>
    </source>
</reference>
<dbReference type="Pfam" id="PF00069">
    <property type="entry name" value="Pkinase"/>
    <property type="match status" value="1"/>
</dbReference>
<dbReference type="SUPFAM" id="SSF56112">
    <property type="entry name" value="Protein kinase-like (PK-like)"/>
    <property type="match status" value="1"/>
</dbReference>